<proteinExistence type="predicted"/>
<dbReference type="PANTHER" id="PTHR47336">
    <property type="entry name" value="TRANSCRIPTION FACTOR HMS1-RELATED"/>
    <property type="match status" value="1"/>
</dbReference>
<dbReference type="Pfam" id="PF09427">
    <property type="entry name" value="DUF2014"/>
    <property type="match status" value="1"/>
</dbReference>
<organism evidence="3 4">
    <name type="scientific">Stereocaulon virgatum</name>
    <dbReference type="NCBI Taxonomy" id="373712"/>
    <lineage>
        <taxon>Eukaryota</taxon>
        <taxon>Fungi</taxon>
        <taxon>Dikarya</taxon>
        <taxon>Ascomycota</taxon>
        <taxon>Pezizomycotina</taxon>
        <taxon>Lecanoromycetes</taxon>
        <taxon>OSLEUM clade</taxon>
        <taxon>Lecanoromycetidae</taxon>
        <taxon>Lecanorales</taxon>
        <taxon>Lecanorineae</taxon>
        <taxon>Stereocaulaceae</taxon>
        <taxon>Stereocaulon</taxon>
    </lineage>
</organism>
<dbReference type="EMBL" id="JBEFKJ010000041">
    <property type="protein sequence ID" value="KAL2037375.1"/>
    <property type="molecule type" value="Genomic_DNA"/>
</dbReference>
<feature type="region of interest" description="Disordered" evidence="1">
    <location>
        <begin position="191"/>
        <end position="219"/>
    </location>
</feature>
<dbReference type="SUPFAM" id="SSF47459">
    <property type="entry name" value="HLH, helix-loop-helix DNA-binding domain"/>
    <property type="match status" value="1"/>
</dbReference>
<feature type="compositionally biased region" description="Polar residues" evidence="1">
    <location>
        <begin position="80"/>
        <end position="104"/>
    </location>
</feature>
<sequence length="821" mass="91206">MHSFPNMDALDQHDGTTSSPDDGWERWMEWGATTSQPSPDQQPTPPSDSTGEEARKQVSWDSHITNASVQSSKKRKVSAEQANITDNTAASPAGKSTSVQNRSHSIVEKRYRTNLNDKIVELGHSIPTLREEKQSPAVIEGSASALKHNKATILTKAIEYIRLLEKRNAYLEEANESLRSYARLRSKVADKDEEIPKVEPTESHSASPKDSPADSQGLPRASEVIRGLIPVPEEMKRLRDVPPQPHYADQAPFINQTESSSSGSVCVKGGKLFGKIMVGSVAGLMVVDKMVSGSSEQNTDRGLFALPFPSLSTLRPLWVAQAHLATLPCSSLLLPFVRGSLVFCILGLMLFLYLFNSKPKLGKPLMTTTCDNTSMRSTSPIEVRRNAWLTAIQTVWVPRHSMLPEMLALTTETLAYTTRQLLGWRCYSWVTGRNEEEETARVRAWEIALDAQLTGGDAELNKIRLVLTLWASGTMPKTPARLMLKALHIRVMFWQASDWTWICRTLNSAARHLAYYQWNLAQKMHAMTEHTAPPDGHELPEHLMTLLQRPIENVLSDVNIQRAHNLAWNRPVSTDAEEDIEVDEMVDDTAMRGPLDILAVWSSTRILQQALYERIQSGRNSEACLTQIYLAHRAAPPGSITSIQALAAMAVLSDNDRESKVKELTHLLPSSTTELLPTSFASINTCSHVHSNTLVAINCVKALVRVSLERKADSLYNALELLGETFYNFKSMDLLAFAAALQLVSVLLRDPDLANQHLLTLKEILSNTIIQKDEPAKHSKLYKTALQRVLEVGIIKRRSSVNSVRSADTGYGSMSDEEGKT</sequence>
<dbReference type="InterPro" id="IPR052099">
    <property type="entry name" value="Regulatory_TF_Diverse"/>
</dbReference>
<evidence type="ECO:0000313" key="3">
    <source>
        <dbReference type="EMBL" id="KAL2037375.1"/>
    </source>
</evidence>
<feature type="compositionally biased region" description="Polar residues" evidence="1">
    <location>
        <begin position="59"/>
        <end position="71"/>
    </location>
</feature>
<dbReference type="Gene3D" id="4.10.280.10">
    <property type="entry name" value="Helix-loop-helix DNA-binding domain"/>
    <property type="match status" value="1"/>
</dbReference>
<dbReference type="Pfam" id="PF00010">
    <property type="entry name" value="HLH"/>
    <property type="match status" value="1"/>
</dbReference>
<comment type="caution">
    <text evidence="3">The sequence shown here is derived from an EMBL/GenBank/DDBJ whole genome shotgun (WGS) entry which is preliminary data.</text>
</comment>
<keyword evidence="4" id="KW-1185">Reference proteome</keyword>
<name>A0ABR3ZW34_9LECA</name>
<dbReference type="Proteomes" id="UP001590950">
    <property type="component" value="Unassembled WGS sequence"/>
</dbReference>
<evidence type="ECO:0000256" key="1">
    <source>
        <dbReference type="SAM" id="MobiDB-lite"/>
    </source>
</evidence>
<accession>A0ABR3ZW34</accession>
<dbReference type="InterPro" id="IPR011598">
    <property type="entry name" value="bHLH_dom"/>
</dbReference>
<feature type="region of interest" description="Disordered" evidence="1">
    <location>
        <begin position="1"/>
        <end position="107"/>
    </location>
</feature>
<evidence type="ECO:0000313" key="4">
    <source>
        <dbReference type="Proteomes" id="UP001590950"/>
    </source>
</evidence>
<reference evidence="3 4" key="1">
    <citation type="submission" date="2024-09" db="EMBL/GenBank/DDBJ databases">
        <title>Rethinking Asexuality: The Enigmatic Case of Functional Sexual Genes in Lepraria (Stereocaulaceae).</title>
        <authorList>
            <person name="Doellman M."/>
            <person name="Sun Y."/>
            <person name="Barcenas-Pena A."/>
            <person name="Lumbsch H.T."/>
            <person name="Grewe F."/>
        </authorList>
    </citation>
    <scope>NUCLEOTIDE SEQUENCE [LARGE SCALE GENOMIC DNA]</scope>
    <source>
        <strain evidence="3 4">Mercado 3170</strain>
    </source>
</reference>
<dbReference type="PROSITE" id="PS50888">
    <property type="entry name" value="BHLH"/>
    <property type="match status" value="1"/>
</dbReference>
<evidence type="ECO:0000259" key="2">
    <source>
        <dbReference type="PROSITE" id="PS50888"/>
    </source>
</evidence>
<dbReference type="SMART" id="SM00353">
    <property type="entry name" value="HLH"/>
    <property type="match status" value="1"/>
</dbReference>
<dbReference type="PANTHER" id="PTHR47336:SF2">
    <property type="entry name" value="TRANSCRIPTION FACTOR HMS1-RELATED"/>
    <property type="match status" value="1"/>
</dbReference>
<protein>
    <recommendedName>
        <fullName evidence="2">BHLH domain-containing protein</fullName>
    </recommendedName>
</protein>
<feature type="domain" description="BHLH" evidence="2">
    <location>
        <begin position="99"/>
        <end position="164"/>
    </location>
</feature>
<feature type="compositionally biased region" description="Basic and acidic residues" evidence="1">
    <location>
        <begin position="191"/>
        <end position="202"/>
    </location>
</feature>
<dbReference type="CDD" id="cd11395">
    <property type="entry name" value="bHLHzip_SREBP_like"/>
    <property type="match status" value="1"/>
</dbReference>
<gene>
    <name evidence="3" type="ORF">N7G274_009860</name>
</gene>
<dbReference type="InterPro" id="IPR036638">
    <property type="entry name" value="HLH_DNA-bd_sf"/>
</dbReference>
<dbReference type="InterPro" id="IPR019006">
    <property type="entry name" value="Sre1_C"/>
</dbReference>